<dbReference type="CDD" id="cd00882">
    <property type="entry name" value="Ras_like_GTPase"/>
    <property type="match status" value="1"/>
</dbReference>
<organism evidence="2 3">
    <name type="scientific">Crepidotus variabilis</name>
    <dbReference type="NCBI Taxonomy" id="179855"/>
    <lineage>
        <taxon>Eukaryota</taxon>
        <taxon>Fungi</taxon>
        <taxon>Dikarya</taxon>
        <taxon>Basidiomycota</taxon>
        <taxon>Agaricomycotina</taxon>
        <taxon>Agaricomycetes</taxon>
        <taxon>Agaricomycetidae</taxon>
        <taxon>Agaricales</taxon>
        <taxon>Agaricineae</taxon>
        <taxon>Crepidotaceae</taxon>
        <taxon>Crepidotus</taxon>
    </lineage>
</organism>
<dbReference type="GO" id="GO:0003924">
    <property type="term" value="F:GTPase activity"/>
    <property type="evidence" value="ECO:0007669"/>
    <property type="project" value="InterPro"/>
</dbReference>
<keyword evidence="3" id="KW-1185">Reference proteome</keyword>
<protein>
    <recommendedName>
        <fullName evidence="1">EngC GTPase domain-containing protein</fullName>
    </recommendedName>
</protein>
<dbReference type="InterPro" id="IPR010914">
    <property type="entry name" value="RsgA_GTPase_dom"/>
</dbReference>
<dbReference type="Proteomes" id="UP000807306">
    <property type="component" value="Unassembled WGS sequence"/>
</dbReference>
<dbReference type="SUPFAM" id="SSF52540">
    <property type="entry name" value="P-loop containing nucleoside triphosphate hydrolases"/>
    <property type="match status" value="1"/>
</dbReference>
<evidence type="ECO:0000313" key="2">
    <source>
        <dbReference type="EMBL" id="KAF9529847.1"/>
    </source>
</evidence>
<dbReference type="GO" id="GO:0005525">
    <property type="term" value="F:GTP binding"/>
    <property type="evidence" value="ECO:0007669"/>
    <property type="project" value="InterPro"/>
</dbReference>
<sequence length="123" mass="13530">MTKSYCVFSSFLPGYLLTKFTSVLGDSGAGKSSLIRECSQYNQVDVGNGLKTTTNGITVIRAKTQLGSPGLVFVDTPGFNQRLLSDDHVLQIIEDWCATLYTSNFSIYFSKLIQLYVLVAKNV</sequence>
<evidence type="ECO:0000259" key="1">
    <source>
        <dbReference type="Pfam" id="PF03193"/>
    </source>
</evidence>
<dbReference type="EMBL" id="MU157843">
    <property type="protein sequence ID" value="KAF9529847.1"/>
    <property type="molecule type" value="Genomic_DNA"/>
</dbReference>
<dbReference type="OrthoDB" id="8954335at2759"/>
<gene>
    <name evidence="2" type="ORF">CPB83DRAFT_851686</name>
</gene>
<name>A0A9P6JQN2_9AGAR</name>
<dbReference type="Pfam" id="PF03193">
    <property type="entry name" value="RsgA_GTPase"/>
    <property type="match status" value="1"/>
</dbReference>
<accession>A0A9P6JQN2</accession>
<evidence type="ECO:0000313" key="3">
    <source>
        <dbReference type="Proteomes" id="UP000807306"/>
    </source>
</evidence>
<comment type="caution">
    <text evidence="2">The sequence shown here is derived from an EMBL/GenBank/DDBJ whole genome shotgun (WGS) entry which is preliminary data.</text>
</comment>
<reference evidence="2" key="1">
    <citation type="submission" date="2020-11" db="EMBL/GenBank/DDBJ databases">
        <authorList>
            <consortium name="DOE Joint Genome Institute"/>
            <person name="Ahrendt S."/>
            <person name="Riley R."/>
            <person name="Andreopoulos W."/>
            <person name="Labutti K."/>
            <person name="Pangilinan J."/>
            <person name="Ruiz-Duenas F.J."/>
            <person name="Barrasa J.M."/>
            <person name="Sanchez-Garcia M."/>
            <person name="Camarero S."/>
            <person name="Miyauchi S."/>
            <person name="Serrano A."/>
            <person name="Linde D."/>
            <person name="Babiker R."/>
            <person name="Drula E."/>
            <person name="Ayuso-Fernandez I."/>
            <person name="Pacheco R."/>
            <person name="Padilla G."/>
            <person name="Ferreira P."/>
            <person name="Barriuso J."/>
            <person name="Kellner H."/>
            <person name="Castanera R."/>
            <person name="Alfaro M."/>
            <person name="Ramirez L."/>
            <person name="Pisabarro A.G."/>
            <person name="Kuo A."/>
            <person name="Tritt A."/>
            <person name="Lipzen A."/>
            <person name="He G."/>
            <person name="Yan M."/>
            <person name="Ng V."/>
            <person name="Cullen D."/>
            <person name="Martin F."/>
            <person name="Rosso M.-N."/>
            <person name="Henrissat B."/>
            <person name="Hibbett D."/>
            <person name="Martinez A.T."/>
            <person name="Grigoriev I.V."/>
        </authorList>
    </citation>
    <scope>NUCLEOTIDE SEQUENCE</scope>
    <source>
        <strain evidence="2">CBS 506.95</strain>
    </source>
</reference>
<proteinExistence type="predicted"/>
<dbReference type="AlphaFoldDB" id="A0A9P6JQN2"/>
<dbReference type="Gene3D" id="3.40.50.300">
    <property type="entry name" value="P-loop containing nucleotide triphosphate hydrolases"/>
    <property type="match status" value="1"/>
</dbReference>
<feature type="domain" description="EngC GTPase" evidence="1">
    <location>
        <begin position="15"/>
        <end position="81"/>
    </location>
</feature>
<dbReference type="InterPro" id="IPR027417">
    <property type="entry name" value="P-loop_NTPase"/>
</dbReference>